<name>A0A191YNT6_9PSED</name>
<dbReference type="OrthoDB" id="9813261at2"/>
<dbReference type="NCBIfam" id="NF002378">
    <property type="entry name" value="PRK01372.1"/>
    <property type="match status" value="1"/>
</dbReference>
<evidence type="ECO:0000256" key="2">
    <source>
        <dbReference type="ARBA" id="ARBA00003921"/>
    </source>
</evidence>
<evidence type="ECO:0000313" key="23">
    <source>
        <dbReference type="EMBL" id="ANJ54391.1"/>
    </source>
</evidence>
<dbReference type="GO" id="GO:0009252">
    <property type="term" value="P:peptidoglycan biosynthetic process"/>
    <property type="evidence" value="ECO:0007669"/>
    <property type="project" value="UniProtKB-UniRule"/>
</dbReference>
<dbReference type="Gene3D" id="3.40.50.20">
    <property type="match status" value="1"/>
</dbReference>
<dbReference type="InterPro" id="IPR016185">
    <property type="entry name" value="PreATP-grasp_dom_sf"/>
</dbReference>
<dbReference type="UniPathway" id="UPA00219"/>
<reference evidence="23 24" key="1">
    <citation type="journal article" date="2018" name="Syst. Appl. Microbiol.">
        <title>Pseudomonas silesiensis sp. nov. strain A3T isolated from a biological pesticide sewage treatment plant and analysis of the complete genome sequence.</title>
        <authorList>
            <person name="Kaminski M.A."/>
            <person name="Furmanczyk E.M."/>
            <person name="Sobczak A."/>
            <person name="Dziembowski A."/>
            <person name="Lipinski L."/>
        </authorList>
    </citation>
    <scope>NUCLEOTIDE SEQUENCE [LARGE SCALE GENOMIC DNA]</scope>
    <source>
        <strain evidence="23 24">A3</strain>
    </source>
</reference>
<dbReference type="PROSITE" id="PS00843">
    <property type="entry name" value="DALA_DALA_LIGASE_1"/>
    <property type="match status" value="1"/>
</dbReference>
<keyword evidence="7 18" id="KW-0436">Ligase</keyword>
<dbReference type="GO" id="GO:0005524">
    <property type="term" value="F:ATP binding"/>
    <property type="evidence" value="ECO:0007669"/>
    <property type="project" value="UniProtKB-UniRule"/>
</dbReference>
<keyword evidence="13 18" id="KW-0573">Peptidoglycan synthesis</keyword>
<proteinExistence type="inferred from homology"/>
<evidence type="ECO:0000256" key="10">
    <source>
        <dbReference type="ARBA" id="ARBA00022840"/>
    </source>
</evidence>
<evidence type="ECO:0000256" key="3">
    <source>
        <dbReference type="ARBA" id="ARBA00004496"/>
    </source>
</evidence>
<dbReference type="InterPro" id="IPR005905">
    <property type="entry name" value="D_ala_D_ala"/>
</dbReference>
<dbReference type="Pfam" id="PF07478">
    <property type="entry name" value="Dala_Dala_lig_C"/>
    <property type="match status" value="1"/>
</dbReference>
<dbReference type="FunFam" id="3.30.470.20:FF:000008">
    <property type="entry name" value="D-alanine--D-alanine ligase"/>
    <property type="match status" value="1"/>
</dbReference>
<evidence type="ECO:0000256" key="19">
    <source>
        <dbReference type="PIRSR" id="PIRSR039102-1"/>
    </source>
</evidence>
<comment type="pathway">
    <text evidence="17">Glycan biosynthesis.</text>
</comment>
<dbReference type="EMBL" id="CP014870">
    <property type="protein sequence ID" value="ANJ54391.1"/>
    <property type="molecule type" value="Genomic_DNA"/>
</dbReference>
<evidence type="ECO:0000256" key="14">
    <source>
        <dbReference type="ARBA" id="ARBA00023211"/>
    </source>
</evidence>
<evidence type="ECO:0000256" key="21">
    <source>
        <dbReference type="PROSITE-ProRule" id="PRU00409"/>
    </source>
</evidence>
<evidence type="ECO:0000256" key="12">
    <source>
        <dbReference type="ARBA" id="ARBA00022960"/>
    </source>
</evidence>
<dbReference type="InterPro" id="IPR000291">
    <property type="entry name" value="D-Ala_lig_Van_CS"/>
</dbReference>
<sequence length="330" mass="34909">MTAVYANLVSTVAPKDFGRVAVLFGGKSAEREVSLKSGNAVLDALLSAGVDAFGLDVGDDLLQRLMNEKIDRAFVILHGRGGEDGSMQGLLECLGIPYTGSGILASALAMDKLRTKQVWHSLGIPTPRHAVLSSEADCISAATELGFPLIVKPAHEGSSIGMAKVTSASELIDAWKAASTYDSQVLVEQWIQGPEFTIATLRDQVLPPIALGTTHSFYDYDAKYVASDTQYRIPCGLDSSKEQELMDLTAKACEALGIAGWGRADVMQDADGQFWFLEVNTAPGMTDHSLVPMAARAAGLDFQQLVLAILAASVAGNAAIHAASNNEPRG</sequence>
<dbReference type="GO" id="GO:0046872">
    <property type="term" value="F:metal ion binding"/>
    <property type="evidence" value="ECO:0007669"/>
    <property type="project" value="UniProtKB-KW"/>
</dbReference>
<dbReference type="GO" id="GO:0008360">
    <property type="term" value="P:regulation of cell shape"/>
    <property type="evidence" value="ECO:0007669"/>
    <property type="project" value="UniProtKB-KW"/>
</dbReference>
<dbReference type="PROSITE" id="PS50975">
    <property type="entry name" value="ATP_GRASP"/>
    <property type="match status" value="1"/>
</dbReference>
<evidence type="ECO:0000256" key="15">
    <source>
        <dbReference type="ARBA" id="ARBA00023316"/>
    </source>
</evidence>
<evidence type="ECO:0000256" key="20">
    <source>
        <dbReference type="PIRSR" id="PIRSR039102-3"/>
    </source>
</evidence>
<dbReference type="Pfam" id="PF01820">
    <property type="entry name" value="Dala_Dala_lig_N"/>
    <property type="match status" value="1"/>
</dbReference>
<dbReference type="GO" id="GO:0005829">
    <property type="term" value="C:cytosol"/>
    <property type="evidence" value="ECO:0007669"/>
    <property type="project" value="TreeGrafter"/>
</dbReference>
<keyword evidence="12 18" id="KW-0133">Cell shape</keyword>
<dbReference type="InterPro" id="IPR013815">
    <property type="entry name" value="ATP_grasp_subdomain_1"/>
</dbReference>
<dbReference type="KEGG" id="psil:PMA3_04150"/>
<feature type="active site" evidence="19">
    <location>
        <position position="289"/>
    </location>
</feature>
<dbReference type="Gene3D" id="3.30.1490.20">
    <property type="entry name" value="ATP-grasp fold, A domain"/>
    <property type="match status" value="1"/>
</dbReference>
<comment type="similarity">
    <text evidence="5 18">Belongs to the D-alanine--D-alanine ligase family.</text>
</comment>
<organism evidence="23 24">
    <name type="scientific">Pseudomonas silesiensis</name>
    <dbReference type="NCBI Taxonomy" id="1853130"/>
    <lineage>
        <taxon>Bacteria</taxon>
        <taxon>Pseudomonadati</taxon>
        <taxon>Pseudomonadota</taxon>
        <taxon>Gammaproteobacteria</taxon>
        <taxon>Pseudomonadales</taxon>
        <taxon>Pseudomonadaceae</taxon>
        <taxon>Pseudomonas</taxon>
    </lineage>
</organism>
<dbReference type="HAMAP" id="MF_00047">
    <property type="entry name" value="Dala_Dala_lig"/>
    <property type="match status" value="1"/>
</dbReference>
<comment type="cofactor">
    <cofactor evidence="1">
        <name>Mn(2+)</name>
        <dbReference type="ChEBI" id="CHEBI:29035"/>
    </cofactor>
</comment>
<dbReference type="FunFam" id="3.40.50.20:FF:000013">
    <property type="entry name" value="D-alanine--D-alanine ligase"/>
    <property type="match status" value="1"/>
</dbReference>
<dbReference type="SUPFAM" id="SSF56059">
    <property type="entry name" value="Glutathione synthetase ATP-binding domain-like"/>
    <property type="match status" value="1"/>
</dbReference>
<comment type="catalytic activity">
    <reaction evidence="16 18">
        <text>2 D-alanine + ATP = D-alanyl-D-alanine + ADP + phosphate + H(+)</text>
        <dbReference type="Rhea" id="RHEA:11224"/>
        <dbReference type="ChEBI" id="CHEBI:15378"/>
        <dbReference type="ChEBI" id="CHEBI:30616"/>
        <dbReference type="ChEBI" id="CHEBI:43474"/>
        <dbReference type="ChEBI" id="CHEBI:57416"/>
        <dbReference type="ChEBI" id="CHEBI:57822"/>
        <dbReference type="ChEBI" id="CHEBI:456216"/>
        <dbReference type="EC" id="6.3.2.4"/>
    </reaction>
</comment>
<dbReference type="EC" id="6.3.2.4" evidence="18"/>
<evidence type="ECO:0000259" key="22">
    <source>
        <dbReference type="PROSITE" id="PS50975"/>
    </source>
</evidence>
<feature type="binding site" evidence="20">
    <location>
        <position position="265"/>
    </location>
    <ligand>
        <name>Mg(2+)</name>
        <dbReference type="ChEBI" id="CHEBI:18420"/>
        <label>1</label>
    </ligand>
</feature>
<protein>
    <recommendedName>
        <fullName evidence="18">D-alanine--D-alanine ligase</fullName>
        <ecNumber evidence="18">6.3.2.4</ecNumber>
    </recommendedName>
    <alternativeName>
        <fullName evidence="18">D-Ala-D-Ala ligase</fullName>
    </alternativeName>
    <alternativeName>
        <fullName evidence="18">D-alanylalanine synthetase</fullName>
    </alternativeName>
</protein>
<dbReference type="SUPFAM" id="SSF52440">
    <property type="entry name" value="PreATP-grasp domain"/>
    <property type="match status" value="1"/>
</dbReference>
<dbReference type="InterPro" id="IPR011127">
    <property type="entry name" value="Dala_Dala_lig_N"/>
</dbReference>
<keyword evidence="9 21" id="KW-0547">Nucleotide-binding</keyword>
<dbReference type="AlphaFoldDB" id="A0A191YNT6"/>
<comment type="cofactor">
    <cofactor evidence="20">
        <name>Mg(2+)</name>
        <dbReference type="ChEBI" id="CHEBI:18420"/>
    </cofactor>
    <cofactor evidence="20">
        <name>Mn(2+)</name>
        <dbReference type="ChEBI" id="CHEBI:29035"/>
    </cofactor>
    <text evidence="20">Binds 2 magnesium or manganese ions per subunit.</text>
</comment>
<feature type="domain" description="ATP-grasp" evidence="22">
    <location>
        <begin position="116"/>
        <end position="311"/>
    </location>
</feature>
<evidence type="ECO:0000256" key="17">
    <source>
        <dbReference type="ARBA" id="ARBA00060592"/>
    </source>
</evidence>
<evidence type="ECO:0000256" key="5">
    <source>
        <dbReference type="ARBA" id="ARBA00010871"/>
    </source>
</evidence>
<keyword evidence="24" id="KW-1185">Reference proteome</keyword>
<evidence type="ECO:0000256" key="11">
    <source>
        <dbReference type="ARBA" id="ARBA00022842"/>
    </source>
</evidence>
<evidence type="ECO:0000256" key="13">
    <source>
        <dbReference type="ARBA" id="ARBA00022984"/>
    </source>
</evidence>
<keyword evidence="10 21" id="KW-0067">ATP-binding</keyword>
<evidence type="ECO:0000256" key="4">
    <source>
        <dbReference type="ARBA" id="ARBA00004752"/>
    </source>
</evidence>
<keyword evidence="15 18" id="KW-0961">Cell wall biogenesis/degradation</keyword>
<evidence type="ECO:0000256" key="6">
    <source>
        <dbReference type="ARBA" id="ARBA00022490"/>
    </source>
</evidence>
<feature type="binding site" evidence="20">
    <location>
        <position position="278"/>
    </location>
    <ligand>
        <name>Mg(2+)</name>
        <dbReference type="ChEBI" id="CHEBI:18420"/>
        <label>2</label>
    </ligand>
</feature>
<dbReference type="GO" id="GO:0071555">
    <property type="term" value="P:cell wall organization"/>
    <property type="evidence" value="ECO:0007669"/>
    <property type="project" value="UniProtKB-KW"/>
</dbReference>
<dbReference type="PIRSF" id="PIRSF039102">
    <property type="entry name" value="Ddl/VanB"/>
    <property type="match status" value="1"/>
</dbReference>
<evidence type="ECO:0000313" key="24">
    <source>
        <dbReference type="Proteomes" id="UP000078354"/>
    </source>
</evidence>
<keyword evidence="8 20" id="KW-0479">Metal-binding</keyword>
<dbReference type="InterPro" id="IPR011095">
    <property type="entry name" value="Dala_Dala_lig_C"/>
</dbReference>
<evidence type="ECO:0000256" key="18">
    <source>
        <dbReference type="HAMAP-Rule" id="MF_00047"/>
    </source>
</evidence>
<keyword evidence="6 18" id="KW-0963">Cytoplasm</keyword>
<keyword evidence="11 20" id="KW-0460">Magnesium</keyword>
<comment type="function">
    <text evidence="2 18">Cell wall formation.</text>
</comment>
<feature type="binding site" evidence="20">
    <location>
        <position position="280"/>
    </location>
    <ligand>
        <name>Mg(2+)</name>
        <dbReference type="ChEBI" id="CHEBI:18420"/>
        <label>2</label>
    </ligand>
</feature>
<evidence type="ECO:0000256" key="7">
    <source>
        <dbReference type="ARBA" id="ARBA00022598"/>
    </source>
</evidence>
<dbReference type="Proteomes" id="UP000078354">
    <property type="component" value="Chromosome"/>
</dbReference>
<dbReference type="PANTHER" id="PTHR23132">
    <property type="entry name" value="D-ALANINE--D-ALANINE LIGASE"/>
    <property type="match status" value="1"/>
</dbReference>
<feature type="binding site" evidence="20">
    <location>
        <position position="278"/>
    </location>
    <ligand>
        <name>Mg(2+)</name>
        <dbReference type="ChEBI" id="CHEBI:18420"/>
        <label>1</label>
    </ligand>
</feature>
<feature type="active site" evidence="19">
    <location>
        <position position="158"/>
    </location>
</feature>
<gene>
    <name evidence="18" type="primary">ddl</name>
    <name evidence="23" type="ORF">PMA3_04150</name>
</gene>
<dbReference type="Gene3D" id="3.30.470.20">
    <property type="entry name" value="ATP-grasp fold, B domain"/>
    <property type="match status" value="1"/>
</dbReference>
<dbReference type="PROSITE" id="PS00844">
    <property type="entry name" value="DALA_DALA_LIGASE_2"/>
    <property type="match status" value="1"/>
</dbReference>
<dbReference type="GO" id="GO:0008716">
    <property type="term" value="F:D-alanine-D-alanine ligase activity"/>
    <property type="evidence" value="ECO:0007669"/>
    <property type="project" value="UniProtKB-UniRule"/>
</dbReference>
<comment type="pathway">
    <text evidence="4 18">Cell wall biogenesis; peptidoglycan biosynthesis.</text>
</comment>
<comment type="subcellular location">
    <subcellularLocation>
        <location evidence="3 18">Cytoplasm</location>
    </subcellularLocation>
</comment>
<dbReference type="STRING" id="1853130.PMA3_04150"/>
<dbReference type="NCBIfam" id="TIGR01205">
    <property type="entry name" value="D_ala_D_alaTIGR"/>
    <property type="match status" value="1"/>
</dbReference>
<dbReference type="PANTHER" id="PTHR23132:SF23">
    <property type="entry name" value="D-ALANINE--D-ALANINE LIGASE B"/>
    <property type="match status" value="1"/>
</dbReference>
<evidence type="ECO:0000256" key="1">
    <source>
        <dbReference type="ARBA" id="ARBA00001936"/>
    </source>
</evidence>
<dbReference type="InterPro" id="IPR011761">
    <property type="entry name" value="ATP-grasp"/>
</dbReference>
<evidence type="ECO:0000256" key="9">
    <source>
        <dbReference type="ARBA" id="ARBA00022741"/>
    </source>
</evidence>
<accession>A0A191YNT6</accession>
<dbReference type="RefSeq" id="WP_064675980.1">
    <property type="nucleotide sequence ID" value="NZ_CP014870.1"/>
</dbReference>
<keyword evidence="14 20" id="KW-0464">Manganese</keyword>
<dbReference type="FunFam" id="3.30.1490.20:FF:000007">
    <property type="entry name" value="D-alanine--D-alanine ligase"/>
    <property type="match status" value="1"/>
</dbReference>
<evidence type="ECO:0000256" key="8">
    <source>
        <dbReference type="ARBA" id="ARBA00022723"/>
    </source>
</evidence>
<evidence type="ECO:0000256" key="16">
    <source>
        <dbReference type="ARBA" id="ARBA00047614"/>
    </source>
</evidence>
<feature type="active site" evidence="19">
    <location>
        <position position="30"/>
    </location>
</feature>